<dbReference type="KEGG" id="fap:GR316_01805"/>
<dbReference type="GO" id="GO:0016757">
    <property type="term" value="F:glycosyltransferase activity"/>
    <property type="evidence" value="ECO:0007669"/>
    <property type="project" value="UniProtKB-ARBA"/>
</dbReference>
<keyword evidence="3" id="KW-1185">Reference proteome</keyword>
<proteinExistence type="predicted"/>
<dbReference type="Proteomes" id="UP000679284">
    <property type="component" value="Chromosome"/>
</dbReference>
<dbReference type="RefSeq" id="WP_211784367.1">
    <property type="nucleotide sequence ID" value="NZ_CP047289.1"/>
</dbReference>
<dbReference type="InterPro" id="IPR028098">
    <property type="entry name" value="Glyco_trans_4-like_N"/>
</dbReference>
<gene>
    <name evidence="2" type="ORF">GR316_01805</name>
</gene>
<feature type="domain" description="Glycosyltransferase subfamily 4-like N-terminal" evidence="1">
    <location>
        <begin position="17"/>
        <end position="164"/>
    </location>
</feature>
<evidence type="ECO:0000259" key="1">
    <source>
        <dbReference type="Pfam" id="PF13579"/>
    </source>
</evidence>
<organism evidence="2 3">
    <name type="scientific">Falsirhodobacter algicola</name>
    <dbReference type="NCBI Taxonomy" id="2692330"/>
    <lineage>
        <taxon>Bacteria</taxon>
        <taxon>Pseudomonadati</taxon>
        <taxon>Pseudomonadota</taxon>
        <taxon>Alphaproteobacteria</taxon>
        <taxon>Rhodobacterales</taxon>
        <taxon>Paracoccaceae</taxon>
        <taxon>Falsirhodobacter</taxon>
    </lineage>
</organism>
<dbReference type="Pfam" id="PF13579">
    <property type="entry name" value="Glyco_trans_4_4"/>
    <property type="match status" value="1"/>
</dbReference>
<dbReference type="AlphaFoldDB" id="A0A8J8MRZ3"/>
<dbReference type="CDD" id="cd03801">
    <property type="entry name" value="GT4_PimA-like"/>
    <property type="match status" value="1"/>
</dbReference>
<dbReference type="Pfam" id="PF13692">
    <property type="entry name" value="Glyco_trans_1_4"/>
    <property type="match status" value="1"/>
</dbReference>
<evidence type="ECO:0000313" key="2">
    <source>
        <dbReference type="EMBL" id="QUS35118.1"/>
    </source>
</evidence>
<dbReference type="PANTHER" id="PTHR12526">
    <property type="entry name" value="GLYCOSYLTRANSFERASE"/>
    <property type="match status" value="1"/>
</dbReference>
<reference evidence="2" key="1">
    <citation type="submission" date="2020-01" db="EMBL/GenBank/DDBJ databases">
        <authorList>
            <person name="Yang Y."/>
            <person name="Kwon Y.M."/>
        </authorList>
    </citation>
    <scope>NUCLEOTIDE SEQUENCE</scope>
    <source>
        <strain evidence="2">PG104</strain>
    </source>
</reference>
<dbReference type="PANTHER" id="PTHR12526:SF634">
    <property type="entry name" value="BLL3361 PROTEIN"/>
    <property type="match status" value="1"/>
</dbReference>
<evidence type="ECO:0000313" key="3">
    <source>
        <dbReference type="Proteomes" id="UP000679284"/>
    </source>
</evidence>
<dbReference type="EMBL" id="CP047289">
    <property type="protein sequence ID" value="QUS35118.1"/>
    <property type="molecule type" value="Genomic_DNA"/>
</dbReference>
<dbReference type="SUPFAM" id="SSF53756">
    <property type="entry name" value="UDP-Glycosyltransferase/glycogen phosphorylase"/>
    <property type="match status" value="1"/>
</dbReference>
<protein>
    <submittedName>
        <fullName evidence="2">Glycosyltransferase</fullName>
    </submittedName>
</protein>
<name>A0A8J8MRZ3_9RHOB</name>
<accession>A0A8J8MRZ3</accession>
<sequence>MKVLLIAPGPQDHAIAVANGLVGQAEVIFAVPDRHYRDLAGWIDPAIELHRLNWPRTRSPRNLSLLAALTRLVRQVRPDIIHVLSNTTLWLGAAVPLWRRIAPVVVTVHDVTVHPGDRDTAQLPDWGARLMVRGSDHVVVHGEALRRAAMARFARPMSEVHVLPHPAITRYADLARGMTARPAGAGLRALTFGRMFAYKGIDDLIRAEALLAGRIPGLHITLAGRGDDPGALCHLMGDPARYDIRARFIPDAEVAQLFLDCDVVVLPYAEASQSGVLPVAATFARPLIVTDVGELGATVRDHGIGLVVPPRDPAALAEALARLAADDALRAGLAERAGRFAVGPIAPARVGAATCDLYARILQRRMSPDRKDVPHIGRPN</sequence>
<dbReference type="Gene3D" id="3.40.50.2000">
    <property type="entry name" value="Glycogen Phosphorylase B"/>
    <property type="match status" value="2"/>
</dbReference>